<feature type="compositionally biased region" description="Acidic residues" evidence="10">
    <location>
        <begin position="89"/>
        <end position="99"/>
    </location>
</feature>
<dbReference type="InParanoid" id="A0A067M3C2"/>
<comment type="similarity">
    <text evidence="4">Belongs to the snurportin family.</text>
</comment>
<evidence type="ECO:0000256" key="3">
    <source>
        <dbReference type="ARBA" id="ARBA00004496"/>
    </source>
</evidence>
<evidence type="ECO:0000256" key="9">
    <source>
        <dbReference type="ARBA" id="ARBA00023242"/>
    </source>
</evidence>
<dbReference type="InterPro" id="IPR047857">
    <property type="entry name" value="Snurportin1_C"/>
</dbReference>
<dbReference type="STRING" id="930990.A0A067M3C2"/>
<name>A0A067M3C2_BOTB1</name>
<comment type="subcellular location">
    <subcellularLocation>
        <location evidence="3">Cytoplasm</location>
    </subcellularLocation>
    <subcellularLocation>
        <location evidence="2">Nucleus</location>
    </subcellularLocation>
</comment>
<dbReference type="GO" id="GO:0061015">
    <property type="term" value="P:snRNA import into nucleus"/>
    <property type="evidence" value="ECO:0007669"/>
    <property type="project" value="InterPro"/>
</dbReference>
<feature type="region of interest" description="Disordered" evidence="10">
    <location>
        <begin position="335"/>
        <end position="355"/>
    </location>
</feature>
<feature type="region of interest" description="Disordered" evidence="10">
    <location>
        <begin position="140"/>
        <end position="191"/>
    </location>
</feature>
<dbReference type="OrthoDB" id="10003593at2759"/>
<feature type="compositionally biased region" description="Polar residues" evidence="10">
    <location>
        <begin position="23"/>
        <end position="41"/>
    </location>
</feature>
<comment type="function">
    <text evidence="1">Functions as an U snRNP-specific nuclear import adapter. Involved in the trimethylguanosine (m3G)-cap-dependent nuclear import of U snRNPs. Binds specifically to the terminal m3G-cap U snRNAs.</text>
</comment>
<evidence type="ECO:0000256" key="1">
    <source>
        <dbReference type="ARBA" id="ARBA00003975"/>
    </source>
</evidence>
<gene>
    <name evidence="12" type="ORF">BOTBODRAFT_39672</name>
</gene>
<feature type="compositionally biased region" description="Basic residues" evidence="10">
    <location>
        <begin position="145"/>
        <end position="159"/>
    </location>
</feature>
<evidence type="ECO:0000256" key="5">
    <source>
        <dbReference type="ARBA" id="ARBA00016034"/>
    </source>
</evidence>
<evidence type="ECO:0000259" key="11">
    <source>
        <dbReference type="Pfam" id="PF21974"/>
    </source>
</evidence>
<keyword evidence="7" id="KW-0963">Cytoplasm</keyword>
<evidence type="ECO:0000256" key="7">
    <source>
        <dbReference type="ARBA" id="ARBA00022490"/>
    </source>
</evidence>
<sequence>MSSHSPSPAPSSPLPSRGDYSHRSQQFKAPALPSSTGSQQARRARALEDQKKRRALRVQASRNLDLFSSLSLGDSTSSASRPSAANGDPDSDDDGENEEGPTVVREGISAFVSLLPSPTPPSIPTSVPVAASSDLIPAAFGSTSRAHRNKSKSKSKAKKLTGDGTSGNRTSARSKNKPSTGRTPSKLKPPSRYANRCMYAELLEFLAPPDAMAMHGDGGGDTIADGLPEDLDSGWVALAPVPLGKRCLAVSYGSDHTANTHLHSRVRGLPLLTFPSPLPPDSVLDCILDVGWQQTGIIHVLDILRWRGSDFEDCEAEFRFWWRDARLSELPTLPLPHPPVPSPDPDPALSTSESPSLSPALFPYPAHFIPVPYYGPRLPLPSLIADVIPAAKALRSVPVRVPLLIEVPTAISAAQDETPTAMSIESDGVHAEDDDDDGTGMDAEDEFGRVPADRIQFELARSKSRGLGLGLLGNEAPLPRHATVVQDVPITSDGLLLYVAQASYQPGQTPLSCWVPTTTLPNEQGSPTRLEIFEWLVRKRIERQGLAAGACAETDGGMEM</sequence>
<feature type="compositionally biased region" description="Low complexity" evidence="10">
    <location>
        <begin position="64"/>
        <end position="80"/>
    </location>
</feature>
<keyword evidence="8" id="KW-0694">RNA-binding</keyword>
<dbReference type="EMBL" id="KL198141">
    <property type="protein sequence ID" value="KDQ06332.1"/>
    <property type="molecule type" value="Genomic_DNA"/>
</dbReference>
<dbReference type="HOGENOM" id="CLU_048922_0_0_1"/>
<evidence type="ECO:0000256" key="2">
    <source>
        <dbReference type="ARBA" id="ARBA00004123"/>
    </source>
</evidence>
<dbReference type="Gene3D" id="3.30.470.30">
    <property type="entry name" value="DNA ligase/mRNA capping enzyme"/>
    <property type="match status" value="2"/>
</dbReference>
<proteinExistence type="inferred from homology"/>
<dbReference type="PANTHER" id="PTHR13403:SF6">
    <property type="entry name" value="SNURPORTIN-1"/>
    <property type="match status" value="1"/>
</dbReference>
<dbReference type="PANTHER" id="PTHR13403">
    <property type="entry name" value="SNURPORTIN1 RNUT1 PROTEIN RNA, U TRANSPORTER 1"/>
    <property type="match status" value="1"/>
</dbReference>
<dbReference type="GO" id="GO:0003723">
    <property type="term" value="F:RNA binding"/>
    <property type="evidence" value="ECO:0007669"/>
    <property type="project" value="UniProtKB-KW"/>
</dbReference>
<feature type="compositionally biased region" description="Acidic residues" evidence="10">
    <location>
        <begin position="432"/>
        <end position="445"/>
    </location>
</feature>
<dbReference type="Proteomes" id="UP000027195">
    <property type="component" value="Unassembled WGS sequence"/>
</dbReference>
<feature type="region of interest" description="Disordered" evidence="10">
    <location>
        <begin position="416"/>
        <end position="446"/>
    </location>
</feature>
<accession>A0A067M3C2</accession>
<evidence type="ECO:0000313" key="12">
    <source>
        <dbReference type="EMBL" id="KDQ06332.1"/>
    </source>
</evidence>
<dbReference type="AlphaFoldDB" id="A0A067M3C2"/>
<feature type="compositionally biased region" description="Polar residues" evidence="10">
    <location>
        <begin position="166"/>
        <end position="183"/>
    </location>
</feature>
<organism evidence="12 13">
    <name type="scientific">Botryobasidium botryosum (strain FD-172 SS1)</name>
    <dbReference type="NCBI Taxonomy" id="930990"/>
    <lineage>
        <taxon>Eukaryota</taxon>
        <taxon>Fungi</taxon>
        <taxon>Dikarya</taxon>
        <taxon>Basidiomycota</taxon>
        <taxon>Agaricomycotina</taxon>
        <taxon>Agaricomycetes</taxon>
        <taxon>Cantharellales</taxon>
        <taxon>Botryobasidiaceae</taxon>
        <taxon>Botryobasidium</taxon>
    </lineage>
</organism>
<dbReference type="GO" id="GO:0005634">
    <property type="term" value="C:nucleus"/>
    <property type="evidence" value="ECO:0007669"/>
    <property type="project" value="UniProtKB-SubCell"/>
</dbReference>
<evidence type="ECO:0000256" key="8">
    <source>
        <dbReference type="ARBA" id="ARBA00022884"/>
    </source>
</evidence>
<dbReference type="InterPro" id="IPR017336">
    <property type="entry name" value="Snurportin-1"/>
</dbReference>
<feature type="compositionally biased region" description="Pro residues" evidence="10">
    <location>
        <begin position="335"/>
        <end position="346"/>
    </location>
</feature>
<keyword evidence="13" id="KW-1185">Reference proteome</keyword>
<protein>
    <recommendedName>
        <fullName evidence="5">Snurportin-1</fullName>
    </recommendedName>
</protein>
<feature type="region of interest" description="Disordered" evidence="10">
    <location>
        <begin position="1"/>
        <end position="127"/>
    </location>
</feature>
<evidence type="ECO:0000313" key="13">
    <source>
        <dbReference type="Proteomes" id="UP000027195"/>
    </source>
</evidence>
<reference evidence="13" key="1">
    <citation type="journal article" date="2014" name="Proc. Natl. Acad. Sci. U.S.A.">
        <title>Extensive sampling of basidiomycete genomes demonstrates inadequacy of the white-rot/brown-rot paradigm for wood decay fungi.</title>
        <authorList>
            <person name="Riley R."/>
            <person name="Salamov A.A."/>
            <person name="Brown D.W."/>
            <person name="Nagy L.G."/>
            <person name="Floudas D."/>
            <person name="Held B.W."/>
            <person name="Levasseur A."/>
            <person name="Lombard V."/>
            <person name="Morin E."/>
            <person name="Otillar R."/>
            <person name="Lindquist E.A."/>
            <person name="Sun H."/>
            <person name="LaButti K.M."/>
            <person name="Schmutz J."/>
            <person name="Jabbour D."/>
            <person name="Luo H."/>
            <person name="Baker S.E."/>
            <person name="Pisabarro A.G."/>
            <person name="Walton J.D."/>
            <person name="Blanchette R.A."/>
            <person name="Henrissat B."/>
            <person name="Martin F."/>
            <person name="Cullen D."/>
            <person name="Hibbett D.S."/>
            <person name="Grigoriev I.V."/>
        </authorList>
    </citation>
    <scope>NUCLEOTIDE SEQUENCE [LARGE SCALE GENOMIC DNA]</scope>
    <source>
        <strain evidence="13">FD-172 SS1</strain>
    </source>
</reference>
<evidence type="ECO:0000256" key="10">
    <source>
        <dbReference type="SAM" id="MobiDB-lite"/>
    </source>
</evidence>
<keyword evidence="6" id="KW-0813">Transport</keyword>
<keyword evidence="9" id="KW-0539">Nucleus</keyword>
<evidence type="ECO:0000256" key="6">
    <source>
        <dbReference type="ARBA" id="ARBA00022448"/>
    </source>
</evidence>
<dbReference type="Pfam" id="PF21974">
    <property type="entry name" value="SPN1_m3Gcap_bd"/>
    <property type="match status" value="1"/>
</dbReference>
<evidence type="ECO:0000256" key="4">
    <source>
        <dbReference type="ARBA" id="ARBA00007540"/>
    </source>
</evidence>
<dbReference type="GO" id="GO:0005737">
    <property type="term" value="C:cytoplasm"/>
    <property type="evidence" value="ECO:0007669"/>
    <property type="project" value="UniProtKB-SubCell"/>
</dbReference>
<feature type="domain" description="Snurportin-1 m3G cap-binding" evidence="11">
    <location>
        <begin position="227"/>
        <end position="333"/>
    </location>
</feature>